<sequence length="61" mass="7219">MGKYRVKGYYMVTQYVDRIVEADNPEDAESKAQMFDFIEDVETEREEDTEFVISEEAEEVN</sequence>
<name>M1IF77_9CAUD</name>
<protein>
    <submittedName>
        <fullName evidence="1">Uncharacterized protein</fullName>
    </submittedName>
</protein>
<dbReference type="EMBL" id="KC330684">
    <property type="protein sequence ID" value="AGE61146.1"/>
    <property type="molecule type" value="Genomic_DNA"/>
</dbReference>
<proteinExistence type="predicted"/>
<dbReference type="RefSeq" id="YP_007517541.1">
    <property type="nucleotide sequence ID" value="NC_020478.1"/>
</dbReference>
<evidence type="ECO:0000313" key="2">
    <source>
        <dbReference type="Proteomes" id="UP000011289"/>
    </source>
</evidence>
<organism evidence="1 2">
    <name type="scientific">Bacillus phage Andromeda</name>
    <dbReference type="NCBI Taxonomy" id="2880537"/>
    <lineage>
        <taxon>Viruses</taxon>
        <taxon>Duplodnaviria</taxon>
        <taxon>Heunggongvirae</taxon>
        <taxon>Uroviricota</taxon>
        <taxon>Caudoviricetes</taxon>
        <taxon>Ehrlichviridae</taxon>
        <taxon>Andromedavirus</taxon>
        <taxon>Andromedavirus andromeda</taxon>
    </lineage>
</organism>
<gene>
    <name evidence="1" type="ORF">ANDROMEDA_76</name>
</gene>
<dbReference type="Proteomes" id="UP000011289">
    <property type="component" value="Segment"/>
</dbReference>
<dbReference type="KEGG" id="vg:14697480"/>
<dbReference type="GeneID" id="14697480"/>
<accession>M1IF77</accession>
<evidence type="ECO:0000313" key="1">
    <source>
        <dbReference type="EMBL" id="AGE61146.1"/>
    </source>
</evidence>
<keyword evidence="2" id="KW-1185">Reference proteome</keyword>
<reference evidence="1 2" key="1">
    <citation type="journal article" date="2013" name="Virology">
        <title>Genomic characterization of six novel Bacillus pumilus bacteriophages.</title>
        <authorList>
            <person name="Lorenz L."/>
            <person name="Lins B."/>
            <person name="Barrett J."/>
            <person name="Montgomery A."/>
            <person name="Trapani S."/>
            <person name="Schindler A."/>
            <person name="Christie G.E."/>
            <person name="Cresawn S.G."/>
            <person name="Temple L."/>
        </authorList>
    </citation>
    <scope>NUCLEOTIDE SEQUENCE [LARGE SCALE GENOMIC DNA]</scope>
</reference>